<protein>
    <recommendedName>
        <fullName evidence="4">Zinc finger PMZ-type domain-containing protein</fullName>
    </recommendedName>
</protein>
<reference evidence="2" key="1">
    <citation type="journal article" date="2022" name="Int. J. Mol. Sci.">
        <title>Draft Genome of Tanacetum Coccineum: Genomic Comparison of Closely Related Tanacetum-Family Plants.</title>
        <authorList>
            <person name="Yamashiro T."/>
            <person name="Shiraishi A."/>
            <person name="Nakayama K."/>
            <person name="Satake H."/>
        </authorList>
    </citation>
    <scope>NUCLEOTIDE SEQUENCE</scope>
</reference>
<organism evidence="2 3">
    <name type="scientific">Tanacetum coccineum</name>
    <dbReference type="NCBI Taxonomy" id="301880"/>
    <lineage>
        <taxon>Eukaryota</taxon>
        <taxon>Viridiplantae</taxon>
        <taxon>Streptophyta</taxon>
        <taxon>Embryophyta</taxon>
        <taxon>Tracheophyta</taxon>
        <taxon>Spermatophyta</taxon>
        <taxon>Magnoliopsida</taxon>
        <taxon>eudicotyledons</taxon>
        <taxon>Gunneridae</taxon>
        <taxon>Pentapetalae</taxon>
        <taxon>asterids</taxon>
        <taxon>campanulids</taxon>
        <taxon>Asterales</taxon>
        <taxon>Asteraceae</taxon>
        <taxon>Asteroideae</taxon>
        <taxon>Anthemideae</taxon>
        <taxon>Anthemidinae</taxon>
        <taxon>Tanacetum</taxon>
    </lineage>
</organism>
<feature type="compositionally biased region" description="Basic and acidic residues" evidence="1">
    <location>
        <begin position="166"/>
        <end position="180"/>
    </location>
</feature>
<evidence type="ECO:0000313" key="3">
    <source>
        <dbReference type="Proteomes" id="UP001151760"/>
    </source>
</evidence>
<feature type="compositionally biased region" description="Basic residues" evidence="1">
    <location>
        <begin position="142"/>
        <end position="151"/>
    </location>
</feature>
<reference evidence="2" key="2">
    <citation type="submission" date="2022-01" db="EMBL/GenBank/DDBJ databases">
        <authorList>
            <person name="Yamashiro T."/>
            <person name="Shiraishi A."/>
            <person name="Satake H."/>
            <person name="Nakayama K."/>
        </authorList>
    </citation>
    <scope>NUCLEOTIDE SEQUENCE</scope>
</reference>
<evidence type="ECO:0000256" key="1">
    <source>
        <dbReference type="SAM" id="MobiDB-lite"/>
    </source>
</evidence>
<accession>A0ABQ5CP11</accession>
<comment type="caution">
    <text evidence="2">The sequence shown here is derived from an EMBL/GenBank/DDBJ whole genome shotgun (WGS) entry which is preliminary data.</text>
</comment>
<feature type="region of interest" description="Disordered" evidence="1">
    <location>
        <begin position="129"/>
        <end position="217"/>
    </location>
</feature>
<sequence length="253" mass="28669">MTTDDPWLNKLVGNGSFIRQNENPVLTYKNECKPVLGIKFESLQQLKNMDANYGVQNGYQLWHWLVYASAFIKVKVRRGDQSFSVNLHTMKCVWDMWQLSGIPCVHVMTGYMHMKMNLDLGINECRGGSSDGSSSIVSSRGGVRKRGRGSSKKGNSISRNGFIQGLRDESDEMAHDKEDVVVGTDLPTQESTLAENLKHTGSKKSKPAPDPNQMRFFHKNRGKSERIFNQKMKNFKFDEHGTRSTLEKAFDVE</sequence>
<keyword evidence="3" id="KW-1185">Reference proteome</keyword>
<dbReference type="EMBL" id="BQNB010014460">
    <property type="protein sequence ID" value="GJT28444.1"/>
    <property type="molecule type" value="Genomic_DNA"/>
</dbReference>
<evidence type="ECO:0008006" key="4">
    <source>
        <dbReference type="Google" id="ProtNLM"/>
    </source>
</evidence>
<proteinExistence type="predicted"/>
<feature type="compositionally biased region" description="Low complexity" evidence="1">
    <location>
        <begin position="152"/>
        <end position="161"/>
    </location>
</feature>
<evidence type="ECO:0000313" key="2">
    <source>
        <dbReference type="EMBL" id="GJT28444.1"/>
    </source>
</evidence>
<dbReference type="Proteomes" id="UP001151760">
    <property type="component" value="Unassembled WGS sequence"/>
</dbReference>
<gene>
    <name evidence="2" type="ORF">Tco_0908719</name>
</gene>
<name>A0ABQ5CP11_9ASTR</name>
<feature type="compositionally biased region" description="Low complexity" evidence="1">
    <location>
        <begin position="129"/>
        <end position="141"/>
    </location>
</feature>